<dbReference type="GeneID" id="91007730"/>
<evidence type="ECO:0000313" key="2">
    <source>
        <dbReference type="Proteomes" id="UP000244013"/>
    </source>
</evidence>
<proteinExistence type="predicted"/>
<gene>
    <name evidence="1" type="ORF">C8J25_11444</name>
</gene>
<evidence type="ECO:0000313" key="1">
    <source>
        <dbReference type="EMBL" id="PTW43848.1"/>
    </source>
</evidence>
<sequence>MENTASKFDLLGQLGSLIVQRNEAAEAFDVFKQDAVLAPAPDIANNEASSHEAASVAAEEVDTFRAQTEGLLVGATDEELLAAYRQTKGEVGDLAAEALRDELRRRKLEE</sequence>
<dbReference type="RefSeq" id="WP_107955885.1">
    <property type="nucleotide sequence ID" value="NZ_QAYE01000014.1"/>
</dbReference>
<dbReference type="EMBL" id="QAYE01000014">
    <property type="protein sequence ID" value="PTW43848.1"/>
    <property type="molecule type" value="Genomic_DNA"/>
</dbReference>
<comment type="caution">
    <text evidence="1">The sequence shown here is derived from an EMBL/GenBank/DDBJ whole genome shotgun (WGS) entry which is preliminary data.</text>
</comment>
<accession>A0A2T5TX62</accession>
<dbReference type="Proteomes" id="UP000244013">
    <property type="component" value="Unassembled WGS sequence"/>
</dbReference>
<protein>
    <submittedName>
        <fullName evidence="1">Uncharacterized protein</fullName>
    </submittedName>
</protein>
<dbReference type="AlphaFoldDB" id="A0A2T5TX62"/>
<dbReference type="OrthoDB" id="7581152at2"/>
<organism evidence="1 2">
    <name type="scientific">Sphingomonas faeni</name>
    <dbReference type="NCBI Taxonomy" id="185950"/>
    <lineage>
        <taxon>Bacteria</taxon>
        <taxon>Pseudomonadati</taxon>
        <taxon>Pseudomonadota</taxon>
        <taxon>Alphaproteobacteria</taxon>
        <taxon>Sphingomonadales</taxon>
        <taxon>Sphingomonadaceae</taxon>
        <taxon>Sphingomonas</taxon>
    </lineage>
</organism>
<name>A0A2T5TX62_9SPHN</name>
<reference evidence="1 2" key="1">
    <citation type="submission" date="2018-04" db="EMBL/GenBank/DDBJ databases">
        <title>Genomic Encyclopedia of Type Strains, Phase III (KMG-III): the genomes of soil and plant-associated and newly described type strains.</title>
        <authorList>
            <person name="Whitman W."/>
        </authorList>
    </citation>
    <scope>NUCLEOTIDE SEQUENCE [LARGE SCALE GENOMIC DNA]</scope>
    <source>
        <strain evidence="1 2">MA-olki</strain>
    </source>
</reference>